<evidence type="ECO:0000259" key="2">
    <source>
        <dbReference type="Pfam" id="PF24043"/>
    </source>
</evidence>
<keyword evidence="4" id="KW-1185">Reference proteome</keyword>
<reference evidence="3 4" key="1">
    <citation type="submission" date="2017-01" db="EMBL/GenBank/DDBJ databases">
        <title>Draft genome sequence of Pseudomonas pachastrellae type strain CCUG 46540T from a deep sea.</title>
        <authorList>
            <person name="Gomila M."/>
            <person name="Mulet M."/>
            <person name="Lalucat J."/>
            <person name="Garcia-Valdes E."/>
        </authorList>
    </citation>
    <scope>NUCLEOTIDE SEQUENCE [LARGE SCALE GENOMIC DNA]</scope>
    <source>
        <strain evidence="3 4">CCUG 46540</strain>
    </source>
</reference>
<feature type="region of interest" description="Disordered" evidence="1">
    <location>
        <begin position="92"/>
        <end position="114"/>
    </location>
</feature>
<feature type="compositionally biased region" description="Low complexity" evidence="1">
    <location>
        <begin position="92"/>
        <end position="103"/>
    </location>
</feature>
<evidence type="ECO:0000313" key="3">
    <source>
        <dbReference type="EMBL" id="ONM43608.1"/>
    </source>
</evidence>
<evidence type="ECO:0000256" key="1">
    <source>
        <dbReference type="SAM" id="MobiDB-lite"/>
    </source>
</evidence>
<proteinExistence type="predicted"/>
<dbReference type="STRING" id="254161.SAMN05216256_1052"/>
<dbReference type="InterPro" id="IPR055776">
    <property type="entry name" value="DUF7352"/>
</dbReference>
<dbReference type="OrthoDB" id="6077966at2"/>
<dbReference type="Pfam" id="PF24043">
    <property type="entry name" value="DUF7352"/>
    <property type="match status" value="1"/>
</dbReference>
<gene>
    <name evidence="3" type="ORF">BXT89_12225</name>
</gene>
<dbReference type="Proteomes" id="UP000242847">
    <property type="component" value="Unassembled WGS sequence"/>
</dbReference>
<dbReference type="EMBL" id="MUBC01000025">
    <property type="protein sequence ID" value="ONM43608.1"/>
    <property type="molecule type" value="Genomic_DNA"/>
</dbReference>
<organism evidence="3 4">
    <name type="scientific">Halopseudomonas pachastrellae</name>
    <dbReference type="NCBI Taxonomy" id="254161"/>
    <lineage>
        <taxon>Bacteria</taxon>
        <taxon>Pseudomonadati</taxon>
        <taxon>Pseudomonadota</taxon>
        <taxon>Gammaproteobacteria</taxon>
        <taxon>Pseudomonadales</taxon>
        <taxon>Pseudomonadaceae</taxon>
        <taxon>Halopseudomonas</taxon>
    </lineage>
</organism>
<comment type="caution">
    <text evidence="3">The sequence shown here is derived from an EMBL/GenBank/DDBJ whole genome shotgun (WGS) entry which is preliminary data.</text>
</comment>
<feature type="domain" description="DUF7352" evidence="2">
    <location>
        <begin position="1"/>
        <end position="96"/>
    </location>
</feature>
<name>A0A1S8DDV8_9GAMM</name>
<dbReference type="RefSeq" id="WP_090475029.1">
    <property type="nucleotide sequence ID" value="NZ_FOUD01000005.1"/>
</dbReference>
<dbReference type="AlphaFoldDB" id="A0A1S8DDV8"/>
<evidence type="ECO:0000313" key="4">
    <source>
        <dbReference type="Proteomes" id="UP000242847"/>
    </source>
</evidence>
<protein>
    <recommendedName>
        <fullName evidence="2">DUF7352 domain-containing protein</fullName>
    </recommendedName>
</protein>
<sequence length="114" mass="13082">MKTIHQYTLNSDQKITTLALREGYRVVRCEYLLAQKQVYLWVEEPLSIDLPVIKRQFMVVGSGAPVPVSFRHIDTALDPFGPQAFHVYEVVQPQQSQTQTQTRRATELRQALPA</sequence>
<accession>A0A1S8DDV8</accession>